<dbReference type="InterPro" id="IPR002645">
    <property type="entry name" value="STAS_dom"/>
</dbReference>
<feature type="transmembrane region" description="Helical" evidence="6">
    <location>
        <begin position="209"/>
        <end position="230"/>
    </location>
</feature>
<organism evidence="8 9">
    <name type="scientific">Microlunatus soli</name>
    <dbReference type="NCBI Taxonomy" id="630515"/>
    <lineage>
        <taxon>Bacteria</taxon>
        <taxon>Bacillati</taxon>
        <taxon>Actinomycetota</taxon>
        <taxon>Actinomycetes</taxon>
        <taxon>Propionibacteriales</taxon>
        <taxon>Propionibacteriaceae</taxon>
        <taxon>Microlunatus</taxon>
    </lineage>
</organism>
<evidence type="ECO:0000259" key="7">
    <source>
        <dbReference type="PROSITE" id="PS50801"/>
    </source>
</evidence>
<dbReference type="PROSITE" id="PS50801">
    <property type="entry name" value="STAS"/>
    <property type="match status" value="1"/>
</dbReference>
<keyword evidence="9" id="KW-1185">Reference proteome</keyword>
<feature type="transmembrane region" description="Helical" evidence="6">
    <location>
        <begin position="29"/>
        <end position="50"/>
    </location>
</feature>
<evidence type="ECO:0000313" key="8">
    <source>
        <dbReference type="EMBL" id="SDT11491.1"/>
    </source>
</evidence>
<protein>
    <submittedName>
        <fullName evidence="8">Sulfate permease, SulP family</fullName>
    </submittedName>
</protein>
<evidence type="ECO:0000256" key="5">
    <source>
        <dbReference type="SAM" id="MobiDB-lite"/>
    </source>
</evidence>
<feature type="transmembrane region" description="Helical" evidence="6">
    <location>
        <begin position="354"/>
        <end position="376"/>
    </location>
</feature>
<keyword evidence="2 6" id="KW-0812">Transmembrane</keyword>
<sequence length="570" mass="58493">MTSRTLLARLDLRDLLPHRTDYDLRPRTVVSDLVAGVTVGVVALPLALAFGVSSGVGPAAGLVTAVIAGIVAAVFGGSRFQVSGPTGAMAVVLAPIVAQHGVMSIALVTVLGGLLVLLLGLARLGRVVTYLPWPVVEGFTLGIAAIIFLQQVPAAVGVKGAVGGNTLVAAVRSVLAAVRAGESRMLWTLLVVLVVAVLMVVLPRLHGALPASLVAVAVVTAGAEITQLPIARIGALPDTLPTPVLPGFTAATIGDVFGAAVAVAALAAIESLLSARVAASMAPGGSVYAPDRELVGQGLASVASGLFGGMPATGAIARTAVNVRSGARTRLAAVIHALVVLAVIYLATGPVARIPMAALAGVLMVTACRMVVVSTVRAILRSTRADALTFAITAVITVAFDLIEAVQIGLVVAGFFALRRVARGSSVQREPLPGPAEPGDEHIALFRLEGAMFFGASDRVLTAVTDASTRGGIVVTILRLSQLRMVDATGAKALADLVAALERRGITVLVKGVQHRHRRLMHTVGVLGRLRHSDHLFDSLADAVGHARSHVHRHGRGTDIPQLDGRRPHP</sequence>
<feature type="transmembrane region" description="Helical" evidence="6">
    <location>
        <begin position="184"/>
        <end position="202"/>
    </location>
</feature>
<dbReference type="SUPFAM" id="SSF52091">
    <property type="entry name" value="SpoIIaa-like"/>
    <property type="match status" value="1"/>
</dbReference>
<dbReference type="Pfam" id="PF01740">
    <property type="entry name" value="STAS"/>
    <property type="match status" value="1"/>
</dbReference>
<dbReference type="Proteomes" id="UP000199103">
    <property type="component" value="Chromosome I"/>
</dbReference>
<feature type="transmembrane region" description="Helical" evidence="6">
    <location>
        <begin position="388"/>
        <end position="418"/>
    </location>
</feature>
<reference evidence="8 9" key="1">
    <citation type="submission" date="2016-10" db="EMBL/GenBank/DDBJ databases">
        <authorList>
            <person name="de Groot N.N."/>
        </authorList>
    </citation>
    <scope>NUCLEOTIDE SEQUENCE [LARGE SCALE GENOMIC DNA]</scope>
    <source>
        <strain evidence="8 9">DSM 21800</strain>
    </source>
</reference>
<feature type="domain" description="STAS" evidence="7">
    <location>
        <begin position="441"/>
        <end position="547"/>
    </location>
</feature>
<dbReference type="GO" id="GO:0055085">
    <property type="term" value="P:transmembrane transport"/>
    <property type="evidence" value="ECO:0007669"/>
    <property type="project" value="InterPro"/>
</dbReference>
<feature type="transmembrane region" description="Helical" evidence="6">
    <location>
        <begin position="250"/>
        <end position="273"/>
    </location>
</feature>
<feature type="region of interest" description="Disordered" evidence="5">
    <location>
        <begin position="548"/>
        <end position="570"/>
    </location>
</feature>
<evidence type="ECO:0000256" key="1">
    <source>
        <dbReference type="ARBA" id="ARBA00004141"/>
    </source>
</evidence>
<feature type="transmembrane region" description="Helical" evidence="6">
    <location>
        <begin position="88"/>
        <end position="118"/>
    </location>
</feature>
<dbReference type="InterPro" id="IPR011547">
    <property type="entry name" value="SLC26A/SulP_dom"/>
</dbReference>
<evidence type="ECO:0000313" key="9">
    <source>
        <dbReference type="Proteomes" id="UP000199103"/>
    </source>
</evidence>
<evidence type="ECO:0000256" key="4">
    <source>
        <dbReference type="ARBA" id="ARBA00023136"/>
    </source>
</evidence>
<accession>A0A1H1XR10</accession>
<dbReference type="AlphaFoldDB" id="A0A1H1XR10"/>
<dbReference type="CDD" id="cd07042">
    <property type="entry name" value="STAS_SulP_like_sulfate_transporter"/>
    <property type="match status" value="1"/>
</dbReference>
<name>A0A1H1XR10_9ACTN</name>
<dbReference type="EMBL" id="LT629772">
    <property type="protein sequence ID" value="SDT11491.1"/>
    <property type="molecule type" value="Genomic_DNA"/>
</dbReference>
<comment type="subcellular location">
    <subcellularLocation>
        <location evidence="1">Membrane</location>
        <topology evidence="1">Multi-pass membrane protein</topology>
    </subcellularLocation>
</comment>
<dbReference type="GO" id="GO:0016020">
    <property type="term" value="C:membrane"/>
    <property type="evidence" value="ECO:0007669"/>
    <property type="project" value="UniProtKB-SubCell"/>
</dbReference>
<dbReference type="InterPro" id="IPR036513">
    <property type="entry name" value="STAS_dom_sf"/>
</dbReference>
<keyword evidence="4 6" id="KW-0472">Membrane</keyword>
<feature type="transmembrane region" description="Helical" evidence="6">
    <location>
        <begin position="156"/>
        <end position="178"/>
    </location>
</feature>
<dbReference type="Gene3D" id="3.30.750.24">
    <property type="entry name" value="STAS domain"/>
    <property type="match status" value="1"/>
</dbReference>
<dbReference type="Pfam" id="PF00916">
    <property type="entry name" value="Sulfate_transp"/>
    <property type="match status" value="1"/>
</dbReference>
<feature type="transmembrane region" description="Helical" evidence="6">
    <location>
        <begin position="130"/>
        <end position="149"/>
    </location>
</feature>
<evidence type="ECO:0000256" key="2">
    <source>
        <dbReference type="ARBA" id="ARBA00022692"/>
    </source>
</evidence>
<gene>
    <name evidence="8" type="ORF">SAMN04489812_4195</name>
</gene>
<evidence type="ECO:0000256" key="6">
    <source>
        <dbReference type="SAM" id="Phobius"/>
    </source>
</evidence>
<dbReference type="STRING" id="630515.SAMN04489812_4195"/>
<dbReference type="InterPro" id="IPR001902">
    <property type="entry name" value="SLC26A/SulP_fam"/>
</dbReference>
<evidence type="ECO:0000256" key="3">
    <source>
        <dbReference type="ARBA" id="ARBA00022989"/>
    </source>
</evidence>
<proteinExistence type="predicted"/>
<feature type="transmembrane region" description="Helical" evidence="6">
    <location>
        <begin position="56"/>
        <end position="76"/>
    </location>
</feature>
<dbReference type="PANTHER" id="PTHR11814">
    <property type="entry name" value="SULFATE TRANSPORTER"/>
    <property type="match status" value="1"/>
</dbReference>
<keyword evidence="3 6" id="KW-1133">Transmembrane helix</keyword>
<dbReference type="RefSeq" id="WP_197679803.1">
    <property type="nucleotide sequence ID" value="NZ_LT629772.1"/>
</dbReference>
<feature type="transmembrane region" description="Helical" evidence="6">
    <location>
        <begin position="331"/>
        <end position="348"/>
    </location>
</feature>